<dbReference type="Proteomes" id="UP000281406">
    <property type="component" value="Unassembled WGS sequence"/>
</dbReference>
<name>A0A3N0YCY8_ANAGA</name>
<dbReference type="AlphaFoldDB" id="A0A3N0YCY8"/>
<evidence type="ECO:0000313" key="3">
    <source>
        <dbReference type="Proteomes" id="UP000281406"/>
    </source>
</evidence>
<feature type="region of interest" description="Disordered" evidence="1">
    <location>
        <begin position="174"/>
        <end position="322"/>
    </location>
</feature>
<evidence type="ECO:0000256" key="1">
    <source>
        <dbReference type="SAM" id="MobiDB-lite"/>
    </source>
</evidence>
<comment type="caution">
    <text evidence="2">The sequence shown here is derived from an EMBL/GenBank/DDBJ whole genome shotgun (WGS) entry which is preliminary data.</text>
</comment>
<feature type="compositionally biased region" description="Low complexity" evidence="1">
    <location>
        <begin position="243"/>
        <end position="255"/>
    </location>
</feature>
<gene>
    <name evidence="2" type="ORF">DPX16_8873</name>
</gene>
<feature type="region of interest" description="Disordered" evidence="1">
    <location>
        <begin position="113"/>
        <end position="149"/>
    </location>
</feature>
<dbReference type="EMBL" id="RJVU01046888">
    <property type="protein sequence ID" value="ROL44089.1"/>
    <property type="molecule type" value="Genomic_DNA"/>
</dbReference>
<feature type="compositionally biased region" description="Low complexity" evidence="1">
    <location>
        <begin position="291"/>
        <end position="317"/>
    </location>
</feature>
<evidence type="ECO:0000313" key="2">
    <source>
        <dbReference type="EMBL" id="ROL44089.1"/>
    </source>
</evidence>
<feature type="compositionally biased region" description="Basic and acidic residues" evidence="1">
    <location>
        <begin position="210"/>
        <end position="225"/>
    </location>
</feature>
<accession>A0A3N0YCY8</accession>
<feature type="compositionally biased region" description="Polar residues" evidence="1">
    <location>
        <begin position="174"/>
        <end position="185"/>
    </location>
</feature>
<feature type="compositionally biased region" description="Pro residues" evidence="1">
    <location>
        <begin position="226"/>
        <end position="240"/>
    </location>
</feature>
<feature type="compositionally biased region" description="Polar residues" evidence="1">
    <location>
        <begin position="268"/>
        <end position="286"/>
    </location>
</feature>
<keyword evidence="3" id="KW-1185">Reference proteome</keyword>
<proteinExistence type="predicted"/>
<organism evidence="2 3">
    <name type="scientific">Anabarilius grahami</name>
    <name type="common">Kanglang fish</name>
    <name type="synonym">Barilius grahami</name>
    <dbReference type="NCBI Taxonomy" id="495550"/>
    <lineage>
        <taxon>Eukaryota</taxon>
        <taxon>Metazoa</taxon>
        <taxon>Chordata</taxon>
        <taxon>Craniata</taxon>
        <taxon>Vertebrata</taxon>
        <taxon>Euteleostomi</taxon>
        <taxon>Actinopterygii</taxon>
        <taxon>Neopterygii</taxon>
        <taxon>Teleostei</taxon>
        <taxon>Ostariophysi</taxon>
        <taxon>Cypriniformes</taxon>
        <taxon>Xenocyprididae</taxon>
        <taxon>Xenocypridinae</taxon>
        <taxon>Xenocypridinae incertae sedis</taxon>
        <taxon>Anabarilius</taxon>
    </lineage>
</organism>
<protein>
    <submittedName>
        <fullName evidence="2">Uncharacterized protein</fullName>
    </submittedName>
</protein>
<sequence length="372" mass="39695">MQSSMDSGGDRPSVPSATCHTVPAHRLLTLFQDDCPIEDYVTEFLDLSQLVSWNDNTLKTVFWGGSQLEDEELRKLYRIGASYNGPCELPDTTGLNRREAMLKCVEFKRPRSLRTQRPTADGNDDPIVTSELAPGGATEPDITPEPELFKNSTLDLPISTSLPLPHPLLEYATESPSLPSLNPTKSAVLPELSPISPATPPSPPLSDVVTSRDHCEPSPPGREDPVAPPPTSVPVSPPQPIDLTPSPTLLPPSSSAGTFEPSALRSCLGSSTLPGSDVTPPTQWTCGPSVALRPSTPTAPASSALPQALSPPSVAPATPQPSGSLHPPWMVVAVAPLWSPGSSSSIRSICHPSAPWFLLHRRDCLRSSPRWH</sequence>
<reference evidence="2 3" key="1">
    <citation type="submission" date="2018-10" db="EMBL/GenBank/DDBJ databases">
        <title>Genome assembly for a Yunnan-Guizhou Plateau 3E fish, Anabarilius grahami (Regan), and its evolutionary and genetic applications.</title>
        <authorList>
            <person name="Jiang W."/>
        </authorList>
    </citation>
    <scope>NUCLEOTIDE SEQUENCE [LARGE SCALE GENOMIC DNA]</scope>
    <source>
        <strain evidence="2">AG-KIZ</strain>
        <tissue evidence="2">Muscle</tissue>
    </source>
</reference>